<dbReference type="InterPro" id="IPR033138">
    <property type="entry name" value="Cu_oxidase_CS"/>
</dbReference>
<dbReference type="PANTHER" id="PTHR38439">
    <property type="entry name" value="AURACYANIN-B"/>
    <property type="match status" value="1"/>
</dbReference>
<keyword evidence="3" id="KW-0472">Membrane</keyword>
<dbReference type="AlphaFoldDB" id="A0AA40SY87"/>
<dbReference type="PANTHER" id="PTHR38439:SF3">
    <property type="entry name" value="COPPER-RESISTANT CUPROPROTEIN COPI"/>
    <property type="match status" value="1"/>
</dbReference>
<accession>A0AA40SY87</accession>
<evidence type="ECO:0000259" key="4">
    <source>
        <dbReference type="Pfam" id="PF13473"/>
    </source>
</evidence>
<gene>
    <name evidence="5" type="ORF">FNW02_15275</name>
</gene>
<dbReference type="CDD" id="cd04210">
    <property type="entry name" value="Cupredoxin_like_1"/>
    <property type="match status" value="1"/>
</dbReference>
<keyword evidence="1" id="KW-0479">Metal-binding</keyword>
<evidence type="ECO:0000256" key="2">
    <source>
        <dbReference type="ARBA" id="ARBA00023008"/>
    </source>
</evidence>
<dbReference type="Proteomes" id="UP001165986">
    <property type="component" value="Unassembled WGS sequence"/>
</dbReference>
<feature type="domain" description="EfeO-type cupredoxin-like" evidence="4">
    <location>
        <begin position="52"/>
        <end position="165"/>
    </location>
</feature>
<keyword evidence="2" id="KW-0186">Copper</keyword>
<feature type="transmembrane region" description="Helical" evidence="3">
    <location>
        <begin position="12"/>
        <end position="30"/>
    </location>
</feature>
<evidence type="ECO:0000256" key="1">
    <source>
        <dbReference type="ARBA" id="ARBA00022723"/>
    </source>
</evidence>
<keyword evidence="3" id="KW-0812">Transmembrane</keyword>
<proteinExistence type="predicted"/>
<reference evidence="5" key="1">
    <citation type="submission" date="2019-07" db="EMBL/GenBank/DDBJ databases">
        <title>Toxilogical consequences of a new and cryptic species of cyanobacteria (Komarekiella delphini-convector) recovered from the epidermis of a bottlenose dolphin and 1500 ft. in the air.</title>
        <authorList>
            <person name="Brown A.O."/>
            <person name="Dvorak P."/>
            <person name="Villanueva C.D."/>
            <person name="Foss A.J."/>
            <person name="Garvey A.D."/>
            <person name="Gibson Q.A."/>
            <person name="Johansen J.R."/>
            <person name="Casamatta D.A."/>
        </authorList>
    </citation>
    <scope>NUCLEOTIDE SEQUENCE</scope>
    <source>
        <strain evidence="5">SJRDD-AB1</strain>
    </source>
</reference>
<evidence type="ECO:0000313" key="5">
    <source>
        <dbReference type="EMBL" id="MBD6617155.1"/>
    </source>
</evidence>
<dbReference type="Pfam" id="PF13473">
    <property type="entry name" value="Cupredoxin_1"/>
    <property type="match status" value="1"/>
</dbReference>
<comment type="caution">
    <text evidence="5">The sequence shown here is derived from an EMBL/GenBank/DDBJ whole genome shotgun (WGS) entry which is preliminary data.</text>
</comment>
<keyword evidence="3" id="KW-1133">Transmembrane helix</keyword>
<dbReference type="EMBL" id="VJXY01000015">
    <property type="protein sequence ID" value="MBD6617155.1"/>
    <property type="molecule type" value="Genomic_DNA"/>
</dbReference>
<evidence type="ECO:0000256" key="3">
    <source>
        <dbReference type="SAM" id="Phobius"/>
    </source>
</evidence>
<protein>
    <submittedName>
        <fullName evidence="5">Copper-binding protein</fullName>
    </submittedName>
</protein>
<keyword evidence="6" id="KW-1185">Reference proteome</keyword>
<dbReference type="PROSITE" id="PS00079">
    <property type="entry name" value="MULTICOPPER_OXIDASE1"/>
    <property type="match status" value="1"/>
</dbReference>
<dbReference type="InterPro" id="IPR008972">
    <property type="entry name" value="Cupredoxin"/>
</dbReference>
<dbReference type="SUPFAM" id="SSF49503">
    <property type="entry name" value="Cupredoxins"/>
    <property type="match status" value="1"/>
</dbReference>
<sequence>MIGLSTQIYKHLYQILIVIFTSFTSIRLQAILRLCVMLTLLLCWNFTSAAPAVAANLSSNLLKQPATEITVSLGNSANELKFEPNHLELVAGKRYQLRLINPSQQKHYFTAKDFADGIWTQKVEAGKVEIKGAIHELELKPGAEAEWVFVPLKPGKYGLRCPIAGHTEAGMTGEIAISN</sequence>
<evidence type="ECO:0000313" key="6">
    <source>
        <dbReference type="Proteomes" id="UP001165986"/>
    </source>
</evidence>
<organism evidence="5 6">
    <name type="scientific">Komarekiella delphini-convector SJRDD-AB1</name>
    <dbReference type="NCBI Taxonomy" id="2593771"/>
    <lineage>
        <taxon>Bacteria</taxon>
        <taxon>Bacillati</taxon>
        <taxon>Cyanobacteriota</taxon>
        <taxon>Cyanophyceae</taxon>
        <taxon>Nostocales</taxon>
        <taxon>Nostocaceae</taxon>
        <taxon>Komarekiella</taxon>
        <taxon>Komarekiella delphini-convector</taxon>
    </lineage>
</organism>
<dbReference type="GO" id="GO:0046872">
    <property type="term" value="F:metal ion binding"/>
    <property type="evidence" value="ECO:0007669"/>
    <property type="project" value="UniProtKB-KW"/>
</dbReference>
<dbReference type="InterPro" id="IPR041716">
    <property type="entry name" value="Cupredoxin-like_Cyanobacteria"/>
</dbReference>
<name>A0AA40SY87_9NOST</name>
<dbReference type="InterPro" id="IPR028096">
    <property type="entry name" value="EfeO_Cupredoxin"/>
</dbReference>
<dbReference type="Gene3D" id="2.60.40.420">
    <property type="entry name" value="Cupredoxins - blue copper proteins"/>
    <property type="match status" value="1"/>
</dbReference>
<dbReference type="InterPro" id="IPR050845">
    <property type="entry name" value="Cu-binding_ET"/>
</dbReference>